<dbReference type="Proteomes" id="UP001283361">
    <property type="component" value="Unassembled WGS sequence"/>
</dbReference>
<dbReference type="EMBL" id="JAWDGP010001105">
    <property type="protein sequence ID" value="KAK3794542.1"/>
    <property type="molecule type" value="Genomic_DNA"/>
</dbReference>
<dbReference type="AlphaFoldDB" id="A0AAE1AVA3"/>
<proteinExistence type="predicted"/>
<reference evidence="1" key="1">
    <citation type="journal article" date="2023" name="G3 (Bethesda)">
        <title>A reference genome for the long-term kleptoplast-retaining sea slug Elysia crispata morphotype clarki.</title>
        <authorList>
            <person name="Eastman K.E."/>
            <person name="Pendleton A.L."/>
            <person name="Shaikh M.A."/>
            <person name="Suttiyut T."/>
            <person name="Ogas R."/>
            <person name="Tomko P."/>
            <person name="Gavelis G."/>
            <person name="Widhalm J.R."/>
            <person name="Wisecaver J.H."/>
        </authorList>
    </citation>
    <scope>NUCLEOTIDE SEQUENCE</scope>
    <source>
        <strain evidence="1">ECLA1</strain>
    </source>
</reference>
<protein>
    <submittedName>
        <fullName evidence="1">Uncharacterized protein</fullName>
    </submittedName>
</protein>
<evidence type="ECO:0000313" key="2">
    <source>
        <dbReference type="Proteomes" id="UP001283361"/>
    </source>
</evidence>
<evidence type="ECO:0000313" key="1">
    <source>
        <dbReference type="EMBL" id="KAK3794542.1"/>
    </source>
</evidence>
<name>A0AAE1AVA3_9GAST</name>
<keyword evidence="2" id="KW-1185">Reference proteome</keyword>
<organism evidence="1 2">
    <name type="scientific">Elysia crispata</name>
    <name type="common">lettuce slug</name>
    <dbReference type="NCBI Taxonomy" id="231223"/>
    <lineage>
        <taxon>Eukaryota</taxon>
        <taxon>Metazoa</taxon>
        <taxon>Spiralia</taxon>
        <taxon>Lophotrochozoa</taxon>
        <taxon>Mollusca</taxon>
        <taxon>Gastropoda</taxon>
        <taxon>Heterobranchia</taxon>
        <taxon>Euthyneura</taxon>
        <taxon>Panpulmonata</taxon>
        <taxon>Sacoglossa</taxon>
        <taxon>Placobranchoidea</taxon>
        <taxon>Plakobranchidae</taxon>
        <taxon>Elysia</taxon>
    </lineage>
</organism>
<gene>
    <name evidence="1" type="ORF">RRG08_003692</name>
</gene>
<sequence length="71" mass="7375">MSERKENGNVEMGRGEERGMKVRRCCSCGDGKGGGGRVAAAAAATSYSNRKEAAAGACVARENTVMMSELC</sequence>
<comment type="caution">
    <text evidence="1">The sequence shown here is derived from an EMBL/GenBank/DDBJ whole genome shotgun (WGS) entry which is preliminary data.</text>
</comment>
<accession>A0AAE1AVA3</accession>